<evidence type="ECO:0000313" key="1">
    <source>
        <dbReference type="EMBL" id="KAF2654175.1"/>
    </source>
</evidence>
<dbReference type="EMBL" id="MU004368">
    <property type="protein sequence ID" value="KAF2654175.1"/>
    <property type="molecule type" value="Genomic_DNA"/>
</dbReference>
<gene>
    <name evidence="1" type="ORF">K491DRAFT_601341</name>
</gene>
<name>A0A6A6T2C9_9PLEO</name>
<proteinExistence type="predicted"/>
<feature type="non-terminal residue" evidence="1">
    <location>
        <position position="1"/>
    </location>
</feature>
<dbReference type="Proteomes" id="UP000799324">
    <property type="component" value="Unassembled WGS sequence"/>
</dbReference>
<dbReference type="AlphaFoldDB" id="A0A6A6T2C9"/>
<dbReference type="OrthoDB" id="3934864at2759"/>
<protein>
    <submittedName>
        <fullName evidence="1">Uncharacterized protein</fullName>
    </submittedName>
</protein>
<keyword evidence="2" id="KW-1185">Reference proteome</keyword>
<reference evidence="1" key="1">
    <citation type="journal article" date="2020" name="Stud. Mycol.">
        <title>101 Dothideomycetes genomes: a test case for predicting lifestyles and emergence of pathogens.</title>
        <authorList>
            <person name="Haridas S."/>
            <person name="Albert R."/>
            <person name="Binder M."/>
            <person name="Bloem J."/>
            <person name="Labutti K."/>
            <person name="Salamov A."/>
            <person name="Andreopoulos B."/>
            <person name="Baker S."/>
            <person name="Barry K."/>
            <person name="Bills G."/>
            <person name="Bluhm B."/>
            <person name="Cannon C."/>
            <person name="Castanera R."/>
            <person name="Culley D."/>
            <person name="Daum C."/>
            <person name="Ezra D."/>
            <person name="Gonzalez J."/>
            <person name="Henrissat B."/>
            <person name="Kuo A."/>
            <person name="Liang C."/>
            <person name="Lipzen A."/>
            <person name="Lutzoni F."/>
            <person name="Magnuson J."/>
            <person name="Mondo S."/>
            <person name="Nolan M."/>
            <person name="Ohm R."/>
            <person name="Pangilinan J."/>
            <person name="Park H.-J."/>
            <person name="Ramirez L."/>
            <person name="Alfaro M."/>
            <person name="Sun H."/>
            <person name="Tritt A."/>
            <person name="Yoshinaga Y."/>
            <person name="Zwiers L.-H."/>
            <person name="Turgeon B."/>
            <person name="Goodwin S."/>
            <person name="Spatafora J."/>
            <person name="Crous P."/>
            <person name="Grigoriev I."/>
        </authorList>
    </citation>
    <scope>NUCLEOTIDE SEQUENCE</scope>
    <source>
        <strain evidence="1">CBS 122681</strain>
    </source>
</reference>
<organism evidence="1 2">
    <name type="scientific">Lophiostoma macrostomum CBS 122681</name>
    <dbReference type="NCBI Taxonomy" id="1314788"/>
    <lineage>
        <taxon>Eukaryota</taxon>
        <taxon>Fungi</taxon>
        <taxon>Dikarya</taxon>
        <taxon>Ascomycota</taxon>
        <taxon>Pezizomycotina</taxon>
        <taxon>Dothideomycetes</taxon>
        <taxon>Pleosporomycetidae</taxon>
        <taxon>Pleosporales</taxon>
        <taxon>Lophiostomataceae</taxon>
        <taxon>Lophiostoma</taxon>
    </lineage>
</organism>
<evidence type="ECO:0000313" key="2">
    <source>
        <dbReference type="Proteomes" id="UP000799324"/>
    </source>
</evidence>
<accession>A0A6A6T2C9</accession>
<sequence length="314" mass="35694">SRCKLDILTALSSGIIELVESGTNRVLSFGVHLSERHLDLTIPPKPTRWPYHGRVALETDTTSEVWKATLRPNHTYDLRLPQGKGEAWCYYNDTHPGRPSEVPLSERMPVAREIGTTVSFTVYDDPAPPQLLATLRLEPQVCHISGYPPFQIIIEFTTDSKQIVTFDKSRTPLSSFWLDSHGVEELIDCVDESGEEVEWPAQFGCFDSDPRPEFPDDSDFVEISSDRTWRFVYILKKESQSNVGGLEDLRAGKMSRATIAGDLVRKFPKWLYGQKEDLLKGTLEEKKRRWGFDTQKRGSMEVKVGGEPMEFQVV</sequence>